<proteinExistence type="predicted"/>
<dbReference type="Proteomes" id="UP001549321">
    <property type="component" value="Unassembled WGS sequence"/>
</dbReference>
<organism evidence="2 3">
    <name type="scientific">Kaistia defluvii</name>
    <dbReference type="NCBI Taxonomy" id="410841"/>
    <lineage>
        <taxon>Bacteria</taxon>
        <taxon>Pseudomonadati</taxon>
        <taxon>Pseudomonadota</taxon>
        <taxon>Alphaproteobacteria</taxon>
        <taxon>Hyphomicrobiales</taxon>
        <taxon>Kaistiaceae</taxon>
        <taxon>Kaistia</taxon>
    </lineage>
</organism>
<protein>
    <submittedName>
        <fullName evidence="2">Uncharacterized protein</fullName>
    </submittedName>
</protein>
<gene>
    <name evidence="2" type="ORF">ABIE08_003559</name>
</gene>
<feature type="signal peptide" evidence="1">
    <location>
        <begin position="1"/>
        <end position="22"/>
    </location>
</feature>
<dbReference type="RefSeq" id="WP_354553107.1">
    <property type="nucleotide sequence ID" value="NZ_JBEPSM010000003.1"/>
</dbReference>
<keyword evidence="1" id="KW-0732">Signal</keyword>
<reference evidence="2 3" key="1">
    <citation type="submission" date="2024-06" db="EMBL/GenBank/DDBJ databases">
        <title>Sorghum-associated microbial communities from plants grown in Nebraska, USA.</title>
        <authorList>
            <person name="Schachtman D."/>
        </authorList>
    </citation>
    <scope>NUCLEOTIDE SEQUENCE [LARGE SCALE GENOMIC DNA]</scope>
    <source>
        <strain evidence="2 3">3207</strain>
    </source>
</reference>
<keyword evidence="3" id="KW-1185">Reference proteome</keyword>
<accession>A0ABV2R4I4</accession>
<evidence type="ECO:0000256" key="1">
    <source>
        <dbReference type="SAM" id="SignalP"/>
    </source>
</evidence>
<dbReference type="EMBL" id="JBEPSM010000003">
    <property type="protein sequence ID" value="MET4635608.1"/>
    <property type="molecule type" value="Genomic_DNA"/>
</dbReference>
<evidence type="ECO:0000313" key="2">
    <source>
        <dbReference type="EMBL" id="MET4635608.1"/>
    </source>
</evidence>
<feature type="chain" id="PRO_5046318304" evidence="1">
    <location>
        <begin position="23"/>
        <end position="89"/>
    </location>
</feature>
<name>A0ABV2R4I4_9HYPH</name>
<sequence>MKKNLLFLSFAGLLLVSGTALAAETLNGVVARADPNTGELQIVGGGRVQVTDPRLLRNLAPGEHVIVTRNNNGTIGVQEDSSYAGAGDY</sequence>
<evidence type="ECO:0000313" key="3">
    <source>
        <dbReference type="Proteomes" id="UP001549321"/>
    </source>
</evidence>
<comment type="caution">
    <text evidence="2">The sequence shown here is derived from an EMBL/GenBank/DDBJ whole genome shotgun (WGS) entry which is preliminary data.</text>
</comment>